<feature type="region of interest" description="Disordered" evidence="4">
    <location>
        <begin position="125"/>
        <end position="176"/>
    </location>
</feature>
<dbReference type="SUPFAM" id="SSF53807">
    <property type="entry name" value="Helical backbone' metal receptor"/>
    <property type="match status" value="1"/>
</dbReference>
<keyword evidence="2" id="KW-0813">Transport</keyword>
<comment type="similarity">
    <text evidence="1">Belongs to the bacterial solute-binding protein 9 family.</text>
</comment>
<dbReference type="KEGG" id="hlc:CHINAEXTREME13735"/>
<dbReference type="PANTHER" id="PTHR42953:SF3">
    <property type="entry name" value="HIGH-AFFINITY ZINC UPTAKE SYSTEM PROTEIN ZNUA"/>
    <property type="match status" value="1"/>
</dbReference>
<dbReference type="Gene3D" id="3.40.50.1980">
    <property type="entry name" value="Nitrogenase molybdenum iron protein domain"/>
    <property type="match status" value="3"/>
</dbReference>
<accession>A0A1P8LSL9</accession>
<dbReference type="PROSITE" id="PS51318">
    <property type="entry name" value="TAT"/>
    <property type="match status" value="1"/>
</dbReference>
<evidence type="ECO:0000313" key="5">
    <source>
        <dbReference type="EMBL" id="APW98779.1"/>
    </source>
</evidence>
<dbReference type="GO" id="GO:0046872">
    <property type="term" value="F:metal ion binding"/>
    <property type="evidence" value="ECO:0007669"/>
    <property type="project" value="InterPro"/>
</dbReference>
<gene>
    <name evidence="5" type="ORF">CHINAEXTREME_13735</name>
</gene>
<keyword evidence="3" id="KW-0732">Signal</keyword>
<dbReference type="Proteomes" id="UP000186547">
    <property type="component" value="Chromosome"/>
</dbReference>
<dbReference type="AlphaFoldDB" id="A0A1P8LSL9"/>
<dbReference type="GeneID" id="30922205"/>
<evidence type="ECO:0000313" key="6">
    <source>
        <dbReference type="Proteomes" id="UP000186547"/>
    </source>
</evidence>
<evidence type="ECO:0000256" key="3">
    <source>
        <dbReference type="ARBA" id="ARBA00022729"/>
    </source>
</evidence>
<dbReference type="GO" id="GO:0030001">
    <property type="term" value="P:metal ion transport"/>
    <property type="evidence" value="ECO:0007669"/>
    <property type="project" value="InterPro"/>
</dbReference>
<organism evidence="5 6">
    <name type="scientific">Natronobacterium lacisalsi AJ5</name>
    <dbReference type="NCBI Taxonomy" id="358396"/>
    <lineage>
        <taxon>Archaea</taxon>
        <taxon>Methanobacteriati</taxon>
        <taxon>Methanobacteriota</taxon>
        <taxon>Stenosarchaea group</taxon>
        <taxon>Halobacteria</taxon>
        <taxon>Halobacteriales</taxon>
        <taxon>Natrialbaceae</taxon>
        <taxon>Natronobacterium</taxon>
    </lineage>
</organism>
<evidence type="ECO:0000256" key="2">
    <source>
        <dbReference type="ARBA" id="ARBA00022448"/>
    </source>
</evidence>
<proteinExistence type="inferred from homology"/>
<dbReference type="RefSeq" id="WP_010546777.1">
    <property type="nucleotide sequence ID" value="NZ_CP019285.1"/>
</dbReference>
<dbReference type="InterPro" id="IPR006311">
    <property type="entry name" value="TAT_signal"/>
</dbReference>
<name>A0A1P8LSL9_NATLA</name>
<dbReference type="Pfam" id="PF01297">
    <property type="entry name" value="ZnuA"/>
    <property type="match status" value="1"/>
</dbReference>
<dbReference type="InterPro" id="IPR050492">
    <property type="entry name" value="Bact_metal-bind_prot9"/>
</dbReference>
<dbReference type="EMBL" id="CP019285">
    <property type="protein sequence ID" value="APW98779.1"/>
    <property type="molecule type" value="Genomic_DNA"/>
</dbReference>
<evidence type="ECO:0000256" key="1">
    <source>
        <dbReference type="ARBA" id="ARBA00011028"/>
    </source>
</evidence>
<protein>
    <submittedName>
        <fullName evidence="5">ABC transporter substrate-binding protein</fullName>
    </submittedName>
</protein>
<reference evidence="5 6" key="1">
    <citation type="journal article" date="2011" name="J. Bacteriol.">
        <title>Genome sequence of Halobiforma lacisalsi AJ5, an extremely halophilic archaeon which harbors a bop gene.</title>
        <authorList>
            <person name="Jiang X."/>
            <person name="Wang S."/>
            <person name="Cheng H."/>
            <person name="Huo Y."/>
            <person name="Zhang X."/>
            <person name="Zhu X."/>
            <person name="Han X."/>
            <person name="Ni P."/>
            <person name="Wu M."/>
        </authorList>
    </citation>
    <scope>NUCLEOTIDE SEQUENCE [LARGE SCALE GENOMIC DNA]</scope>
    <source>
        <strain evidence="5 6">AJ5</strain>
    </source>
</reference>
<dbReference type="InterPro" id="IPR006127">
    <property type="entry name" value="ZnuA-like"/>
</dbReference>
<feature type="compositionally biased region" description="Acidic residues" evidence="4">
    <location>
        <begin position="144"/>
        <end position="173"/>
    </location>
</feature>
<evidence type="ECO:0000256" key="4">
    <source>
        <dbReference type="SAM" id="MobiDB-lite"/>
    </source>
</evidence>
<feature type="compositionally biased region" description="Basic and acidic residues" evidence="4">
    <location>
        <begin position="133"/>
        <end position="143"/>
    </location>
</feature>
<dbReference type="PROSITE" id="PS51257">
    <property type="entry name" value="PROKAR_LIPOPROTEIN"/>
    <property type="match status" value="1"/>
</dbReference>
<dbReference type="PANTHER" id="PTHR42953">
    <property type="entry name" value="HIGH-AFFINITY ZINC UPTAKE SYSTEM PROTEIN ZNUA-RELATED"/>
    <property type="match status" value="1"/>
</dbReference>
<sequence length="359" mass="39473">MELPRRSLLRSGAGALALGAAAGCLIEPGDDGTAGEREGYAAFFALWDWAAEVSGDAMAFTNPVDAGEMGHGWEPPADLQRNVAGTDAFVYLDTPEFSWAQNIADDLAADNTDVALIDALEGVEGQLLPPGGNHDHDHEGEDEHDHEEDEEDDHEEEDDDHDHDHDHEDDDTAPEFYDPHVWTDPLLAEEMVETIAAELGEIDPDNAEVYEDNAAAYVERLEGVHEQFENLVADADRDVAVFAGHDSFRYLEERYGFELHTPVGVSPNAAETQSDISESIAIVEEHDIDTILYDPFEAPSEDELPQMVELLLENTEADDYAPLTSTEGTTAEWNDRGWGWVEQMEEVTIAGLRQALGAD</sequence>